<evidence type="ECO:0000313" key="2">
    <source>
        <dbReference type="EnsemblProtists" id="PYU1_T011588"/>
    </source>
</evidence>
<dbReference type="eggNOG" id="ENOG502T3YN">
    <property type="taxonomic scope" value="Eukaryota"/>
</dbReference>
<proteinExistence type="predicted"/>
<name>K3X2Y9_GLOUD</name>
<sequence>MESDDDRFASVAQHDRAAAEGARNDSVFEEYADERALLDAHVIGSTASLSSSGASSFSSRSMPITEPYERYKSIELRAECYRRGTRPIRTGPKANDNKAGYLTLLRSYDVIQNGSEPSKDGLPSAQAQQQEQQEQQDSLQDFALQSAKKRK</sequence>
<feature type="region of interest" description="Disordered" evidence="1">
    <location>
        <begin position="112"/>
        <end position="151"/>
    </location>
</feature>
<dbReference type="VEuPathDB" id="FungiDB:PYU1_G011562"/>
<dbReference type="AlphaFoldDB" id="K3X2Y9"/>
<feature type="region of interest" description="Disordered" evidence="1">
    <location>
        <begin position="1"/>
        <end position="25"/>
    </location>
</feature>
<dbReference type="EnsemblProtists" id="PYU1_T011588">
    <property type="protein sequence ID" value="PYU1_T011588"/>
    <property type="gene ID" value="PYU1_G011562"/>
</dbReference>
<organism evidence="2 3">
    <name type="scientific">Globisporangium ultimum (strain ATCC 200006 / CBS 805.95 / DAOM BR144)</name>
    <name type="common">Pythium ultimum</name>
    <dbReference type="NCBI Taxonomy" id="431595"/>
    <lineage>
        <taxon>Eukaryota</taxon>
        <taxon>Sar</taxon>
        <taxon>Stramenopiles</taxon>
        <taxon>Oomycota</taxon>
        <taxon>Peronosporomycetes</taxon>
        <taxon>Pythiales</taxon>
        <taxon>Pythiaceae</taxon>
        <taxon>Globisporangium</taxon>
    </lineage>
</organism>
<reference evidence="2" key="3">
    <citation type="submission" date="2015-02" db="UniProtKB">
        <authorList>
            <consortium name="EnsemblProtists"/>
        </authorList>
    </citation>
    <scope>IDENTIFICATION</scope>
    <source>
        <strain evidence="2">DAOM BR144</strain>
    </source>
</reference>
<feature type="compositionally biased region" description="Low complexity" evidence="1">
    <location>
        <begin position="125"/>
        <end position="136"/>
    </location>
</feature>
<protein>
    <submittedName>
        <fullName evidence="2">Uncharacterized protein</fullName>
    </submittedName>
</protein>
<evidence type="ECO:0000256" key="1">
    <source>
        <dbReference type="SAM" id="MobiDB-lite"/>
    </source>
</evidence>
<dbReference type="EMBL" id="GL376611">
    <property type="status" value="NOT_ANNOTATED_CDS"/>
    <property type="molecule type" value="Genomic_DNA"/>
</dbReference>
<dbReference type="HOGENOM" id="CLU_1736309_0_0_1"/>
<reference evidence="3" key="1">
    <citation type="journal article" date="2010" name="Genome Biol.">
        <title>Genome sequence of the necrotrophic plant pathogen Pythium ultimum reveals original pathogenicity mechanisms and effector repertoire.</title>
        <authorList>
            <person name="Levesque C.A."/>
            <person name="Brouwer H."/>
            <person name="Cano L."/>
            <person name="Hamilton J.P."/>
            <person name="Holt C."/>
            <person name="Huitema E."/>
            <person name="Raffaele S."/>
            <person name="Robideau G.P."/>
            <person name="Thines M."/>
            <person name="Win J."/>
            <person name="Zerillo M.M."/>
            <person name="Beakes G.W."/>
            <person name="Boore J.L."/>
            <person name="Busam D."/>
            <person name="Dumas B."/>
            <person name="Ferriera S."/>
            <person name="Fuerstenberg S.I."/>
            <person name="Gachon C.M."/>
            <person name="Gaulin E."/>
            <person name="Govers F."/>
            <person name="Grenville-Briggs L."/>
            <person name="Horner N."/>
            <person name="Hostetler J."/>
            <person name="Jiang R.H."/>
            <person name="Johnson J."/>
            <person name="Krajaejun T."/>
            <person name="Lin H."/>
            <person name="Meijer H.J."/>
            <person name="Moore B."/>
            <person name="Morris P."/>
            <person name="Phuntmart V."/>
            <person name="Puiu D."/>
            <person name="Shetty J."/>
            <person name="Stajich J.E."/>
            <person name="Tripathy S."/>
            <person name="Wawra S."/>
            <person name="van West P."/>
            <person name="Whitty B.R."/>
            <person name="Coutinho P.M."/>
            <person name="Henrissat B."/>
            <person name="Martin F."/>
            <person name="Thomas P.D."/>
            <person name="Tyler B.M."/>
            <person name="De Vries R.P."/>
            <person name="Kamoun S."/>
            <person name="Yandell M."/>
            <person name="Tisserat N."/>
            <person name="Buell C.R."/>
        </authorList>
    </citation>
    <scope>NUCLEOTIDE SEQUENCE</scope>
    <source>
        <strain evidence="3">DAOM:BR144</strain>
    </source>
</reference>
<evidence type="ECO:0000313" key="3">
    <source>
        <dbReference type="Proteomes" id="UP000019132"/>
    </source>
</evidence>
<dbReference type="InParanoid" id="K3X2Y9"/>
<keyword evidence="3" id="KW-1185">Reference proteome</keyword>
<accession>K3X2Y9</accession>
<dbReference type="Proteomes" id="UP000019132">
    <property type="component" value="Unassembled WGS sequence"/>
</dbReference>
<reference evidence="3" key="2">
    <citation type="submission" date="2010-04" db="EMBL/GenBank/DDBJ databases">
        <authorList>
            <person name="Buell R."/>
            <person name="Hamilton J."/>
            <person name="Hostetler J."/>
        </authorList>
    </citation>
    <scope>NUCLEOTIDE SEQUENCE [LARGE SCALE GENOMIC DNA]</scope>
    <source>
        <strain evidence="3">DAOM:BR144</strain>
    </source>
</reference>